<reference evidence="2 4" key="1">
    <citation type="journal article" date="2022" name="Front. Cell. Infect. Microbiol.">
        <title>The Genomes of Two Strains of Taenia crassiceps the Animal Model for the Study of Human Cysticercosis.</title>
        <authorList>
            <person name="Bobes R.J."/>
            <person name="Estrada K."/>
            <person name="Rios-Valencia D.G."/>
            <person name="Calderon-Gallegos A."/>
            <person name="de la Torre P."/>
            <person name="Carrero J.C."/>
            <person name="Sanchez-Flores A."/>
            <person name="Laclette J.P."/>
        </authorList>
    </citation>
    <scope>NUCLEOTIDE SEQUENCE [LARGE SCALE GENOMIC DNA]</scope>
    <source>
        <strain evidence="2">WFUcys</strain>
    </source>
</reference>
<feature type="compositionally biased region" description="Low complexity" evidence="1">
    <location>
        <begin position="57"/>
        <end position="83"/>
    </location>
</feature>
<comment type="caution">
    <text evidence="2">The sequence shown here is derived from an EMBL/GenBank/DDBJ whole genome shotgun (WGS) entry which is preliminary data.</text>
</comment>
<reference evidence="2" key="2">
    <citation type="submission" date="2024-12" db="EMBL/GenBank/DDBJ databases">
        <authorList>
            <person name="Estrada K."/>
            <person name="Bobes R.J."/>
            <person name="Sanchez-Flores A."/>
            <person name="Laclette J.P."/>
        </authorList>
    </citation>
    <scope>NUCLEOTIDE SEQUENCE</scope>
    <source>
        <strain evidence="2">WFUcys</strain>
        <tissue evidence="2">Peritoneal cavity of infected mice</tissue>
    </source>
</reference>
<organism evidence="2 4">
    <name type="scientific">Taenia crassiceps</name>
    <dbReference type="NCBI Taxonomy" id="6207"/>
    <lineage>
        <taxon>Eukaryota</taxon>
        <taxon>Metazoa</taxon>
        <taxon>Spiralia</taxon>
        <taxon>Lophotrochozoa</taxon>
        <taxon>Platyhelminthes</taxon>
        <taxon>Cestoda</taxon>
        <taxon>Eucestoda</taxon>
        <taxon>Cyclophyllidea</taxon>
        <taxon>Taeniidae</taxon>
        <taxon>Taenia</taxon>
    </lineage>
</organism>
<evidence type="ECO:0000313" key="4">
    <source>
        <dbReference type="Proteomes" id="UP001651158"/>
    </source>
</evidence>
<dbReference type="Proteomes" id="UP001651158">
    <property type="component" value="Unassembled WGS sequence"/>
</dbReference>
<protein>
    <submittedName>
        <fullName evidence="2">Uncharacterized protein</fullName>
    </submittedName>
</protein>
<gene>
    <name evidence="2" type="ORF">TcWFU_001514</name>
    <name evidence="3" type="ORF">TcWFU_008051</name>
</gene>
<feature type="compositionally biased region" description="Low complexity" evidence="1">
    <location>
        <begin position="94"/>
        <end position="103"/>
    </location>
</feature>
<name>A0ABR4Q0C9_9CEST</name>
<feature type="region of interest" description="Disordered" evidence="1">
    <location>
        <begin position="54"/>
        <end position="103"/>
    </location>
</feature>
<proteinExistence type="predicted"/>
<dbReference type="EMBL" id="JAKROA010000024">
    <property type="protein sequence ID" value="KAL5102790.1"/>
    <property type="molecule type" value="Genomic_DNA"/>
</dbReference>
<sequence length="132" mass="14541">MQPIGVYVQQLDLPTASAGLTLVPVQARAIDSFVYFSKAEPISRLKRQDYFEDDWPRQSSSSGSPPRLLSNASDLSPSSSTSLFGYIPTPPTTPSLHSPRSLSSPSVFCLSVNELEDRLQVVNRVERCILRS</sequence>
<dbReference type="EMBL" id="JAKROA010000024">
    <property type="protein sequence ID" value="KAL5102811.1"/>
    <property type="molecule type" value="Genomic_DNA"/>
</dbReference>
<evidence type="ECO:0000313" key="3">
    <source>
        <dbReference type="EMBL" id="KAL5102811.1"/>
    </source>
</evidence>
<accession>A0ABR4Q0C9</accession>
<evidence type="ECO:0000256" key="1">
    <source>
        <dbReference type="SAM" id="MobiDB-lite"/>
    </source>
</evidence>
<evidence type="ECO:0000313" key="2">
    <source>
        <dbReference type="EMBL" id="KAL5102790.1"/>
    </source>
</evidence>
<keyword evidence="4" id="KW-1185">Reference proteome</keyword>